<protein>
    <submittedName>
        <fullName evidence="3">Uncharacterized protein</fullName>
    </submittedName>
</protein>
<dbReference type="AlphaFoldDB" id="A0A329URL1"/>
<reference evidence="3 4" key="1">
    <citation type="submission" date="2018-02" db="EMBL/GenBank/DDBJ databases">
        <title>Complete genome sequencing of Faecalibacterium prausnitzii strains isolated from the human gut.</title>
        <authorList>
            <person name="Fitzgerald B.C."/>
            <person name="Shkoporov A.N."/>
            <person name="Ross P.R."/>
            <person name="Hill C."/>
        </authorList>
    </citation>
    <scope>NUCLEOTIDE SEQUENCE [LARGE SCALE GENOMIC DNA]</scope>
    <source>
        <strain evidence="3 4">APC922/41-1</strain>
    </source>
</reference>
<feature type="region of interest" description="Disordered" evidence="1">
    <location>
        <begin position="50"/>
        <end position="71"/>
    </location>
</feature>
<feature type="transmembrane region" description="Helical" evidence="2">
    <location>
        <begin position="87"/>
        <end position="106"/>
    </location>
</feature>
<feature type="compositionally biased region" description="Basic and acidic residues" evidence="1">
    <location>
        <begin position="55"/>
        <end position="71"/>
    </location>
</feature>
<proteinExistence type="predicted"/>
<organism evidence="3 4">
    <name type="scientific">Faecalibacterium hattorii</name>
    <dbReference type="NCBI Taxonomy" id="2935520"/>
    <lineage>
        <taxon>Bacteria</taxon>
        <taxon>Bacillati</taxon>
        <taxon>Bacillota</taxon>
        <taxon>Clostridia</taxon>
        <taxon>Eubacteriales</taxon>
        <taxon>Oscillospiraceae</taxon>
        <taxon>Faecalibacterium</taxon>
    </lineage>
</organism>
<sequence>MENYENKELLKEAAKQSLAKLKDLEPGTDEYANTAKAALQLYDMQIKAEAQESDQNLKEDEERRKGQEVINDQEKAAKARRLEWAKFGLSCVTFLGTGAMTIYWSILEAGGVTQLSRAISDGLHEMKRGFTDRK</sequence>
<dbReference type="EMBL" id="PRLC01000001">
    <property type="protein sequence ID" value="RAW63535.1"/>
    <property type="molecule type" value="Genomic_DNA"/>
</dbReference>
<name>A0A329URL1_9FIRM</name>
<keyword evidence="4" id="KW-1185">Reference proteome</keyword>
<keyword evidence="2" id="KW-0472">Membrane</keyword>
<evidence type="ECO:0000313" key="4">
    <source>
        <dbReference type="Proteomes" id="UP000250429"/>
    </source>
</evidence>
<keyword evidence="2" id="KW-0812">Transmembrane</keyword>
<dbReference type="Proteomes" id="UP000250429">
    <property type="component" value="Unassembled WGS sequence"/>
</dbReference>
<keyword evidence="2" id="KW-1133">Transmembrane helix</keyword>
<comment type="caution">
    <text evidence="3">The sequence shown here is derived from an EMBL/GenBank/DDBJ whole genome shotgun (WGS) entry which is preliminary data.</text>
</comment>
<evidence type="ECO:0000256" key="2">
    <source>
        <dbReference type="SAM" id="Phobius"/>
    </source>
</evidence>
<evidence type="ECO:0000313" key="3">
    <source>
        <dbReference type="EMBL" id="RAW63535.1"/>
    </source>
</evidence>
<dbReference type="RefSeq" id="WP_112143303.1">
    <property type="nucleotide sequence ID" value="NZ_PRLC01000001.1"/>
</dbReference>
<accession>A0A329URL1</accession>
<evidence type="ECO:0000256" key="1">
    <source>
        <dbReference type="SAM" id="MobiDB-lite"/>
    </source>
</evidence>
<gene>
    <name evidence="3" type="ORF">C4N23_00530</name>
</gene>